<comment type="caution">
    <text evidence="3">The sequence shown here is derived from an EMBL/GenBank/DDBJ whole genome shotgun (WGS) entry which is preliminary data.</text>
</comment>
<dbReference type="InterPro" id="IPR011990">
    <property type="entry name" value="TPR-like_helical_dom_sf"/>
</dbReference>
<keyword evidence="4" id="KW-1185">Reference proteome</keyword>
<feature type="repeat" description="TPR" evidence="1">
    <location>
        <begin position="17"/>
        <end position="50"/>
    </location>
</feature>
<feature type="chain" id="PRO_5046550202" evidence="2">
    <location>
        <begin position="19"/>
        <end position="589"/>
    </location>
</feature>
<accession>A0ABU1TSV8</accession>
<evidence type="ECO:0000313" key="4">
    <source>
        <dbReference type="Proteomes" id="UP001255185"/>
    </source>
</evidence>
<evidence type="ECO:0000313" key="3">
    <source>
        <dbReference type="EMBL" id="MDR6968945.1"/>
    </source>
</evidence>
<evidence type="ECO:0000256" key="1">
    <source>
        <dbReference type="PROSITE-ProRule" id="PRU00339"/>
    </source>
</evidence>
<dbReference type="PROSITE" id="PS50005">
    <property type="entry name" value="TPR"/>
    <property type="match status" value="2"/>
</dbReference>
<dbReference type="PANTHER" id="PTHR12558:SF13">
    <property type="entry name" value="CELL DIVISION CYCLE PROTEIN 27 HOMOLOG"/>
    <property type="match status" value="1"/>
</dbReference>
<organism evidence="3 4">
    <name type="scientific">Flavobacterium arsenatis</name>
    <dbReference type="NCBI Taxonomy" id="1484332"/>
    <lineage>
        <taxon>Bacteria</taxon>
        <taxon>Pseudomonadati</taxon>
        <taxon>Bacteroidota</taxon>
        <taxon>Flavobacteriia</taxon>
        <taxon>Flavobacteriales</taxon>
        <taxon>Flavobacteriaceae</taxon>
        <taxon>Flavobacterium</taxon>
    </lineage>
</organism>
<reference evidence="3 4" key="1">
    <citation type="submission" date="2023-07" db="EMBL/GenBank/DDBJ databases">
        <title>Sorghum-associated microbial communities from plants grown in Nebraska, USA.</title>
        <authorList>
            <person name="Schachtman D."/>
        </authorList>
    </citation>
    <scope>NUCLEOTIDE SEQUENCE [LARGE SCALE GENOMIC DNA]</scope>
    <source>
        <strain evidence="3 4">3773</strain>
    </source>
</reference>
<dbReference type="InterPro" id="IPR019734">
    <property type="entry name" value="TPR_rpt"/>
</dbReference>
<proteinExistence type="predicted"/>
<feature type="repeat" description="TPR" evidence="1">
    <location>
        <begin position="499"/>
        <end position="532"/>
    </location>
</feature>
<dbReference type="RefSeq" id="WP_310027620.1">
    <property type="nucleotide sequence ID" value="NZ_JAVDVI010000014.1"/>
</dbReference>
<dbReference type="Gene3D" id="1.25.40.10">
    <property type="entry name" value="Tetratricopeptide repeat domain"/>
    <property type="match status" value="2"/>
</dbReference>
<keyword evidence="2" id="KW-0732">Signal</keyword>
<gene>
    <name evidence="3" type="ORF">J2X31_002971</name>
</gene>
<keyword evidence="1" id="KW-0802">TPR repeat</keyword>
<name>A0ABU1TSV8_9FLAO</name>
<evidence type="ECO:0000256" key="2">
    <source>
        <dbReference type="SAM" id="SignalP"/>
    </source>
</evidence>
<dbReference type="Pfam" id="PF13174">
    <property type="entry name" value="TPR_6"/>
    <property type="match status" value="2"/>
</dbReference>
<dbReference type="SMART" id="SM00028">
    <property type="entry name" value="TPR"/>
    <property type="match status" value="5"/>
</dbReference>
<sequence>MKHLFLYIFLFFTLASFAQNEQLAQNYFEKGDFEKALIAYEELLKNQPGNNLYFQKVVEANQQLSNFDKAKELIQARMDKYKQGNMWVEMGYNYQLQKDEVNAKKFYDKALEKIEENPSNVYAIAVNFEKKALLDYALKAYQMAKSIQPFTYQMAVIYGQQGNTDMMIEKFLEEAQRNPQSSVMIQNQLSRYMTDEGDTGFNESLRKALLKRTQMDPDIFWNQYLSWFFVQQKEYGKAFIQEKAIYKRVQETFSNIVNLAQLAIEEGDEESATEIINFVLENTQDIDLQIFAHSFLMENKIEKATEKEYPAINTELETLLKKFGISPYSLSLQTLQAHFITFNMKNPEQGRAILKKALELPINKYQEAEIKMELADILLFEEKFNQALIYYSQIEEDLKNDAVGHEASLKSAKTSYFKGDFVYATSQFKVLKSASTQLIANDALEYFLLINDNTVADSTQVALKKFARADYLLYQNKTQEALAQFQNILKENKGNEIESVTLLRLGQTYEKMHDYNSALSQYQNIIDNHKEGIYIDEALYFSAEIYNNDLKVPEKAKPLYETVLFNHQDSIYFIEARKKFRQLRGDANL</sequence>
<feature type="signal peptide" evidence="2">
    <location>
        <begin position="1"/>
        <end position="18"/>
    </location>
</feature>
<dbReference type="EMBL" id="JAVDVI010000014">
    <property type="protein sequence ID" value="MDR6968945.1"/>
    <property type="molecule type" value="Genomic_DNA"/>
</dbReference>
<dbReference type="SUPFAM" id="SSF48452">
    <property type="entry name" value="TPR-like"/>
    <property type="match status" value="2"/>
</dbReference>
<protein>
    <submittedName>
        <fullName evidence="3">Tetratricopeptide (TPR) repeat protein</fullName>
    </submittedName>
</protein>
<dbReference type="Proteomes" id="UP001255185">
    <property type="component" value="Unassembled WGS sequence"/>
</dbReference>
<dbReference type="PANTHER" id="PTHR12558">
    <property type="entry name" value="CELL DIVISION CYCLE 16,23,27"/>
    <property type="match status" value="1"/>
</dbReference>